<reference evidence="2" key="1">
    <citation type="submission" date="2022-10" db="EMBL/GenBank/DDBJ databases">
        <title>The complete genomes of actinobacterial strains from the NBC collection.</title>
        <authorList>
            <person name="Joergensen T.S."/>
            <person name="Alvarez Arevalo M."/>
            <person name="Sterndorff E.B."/>
            <person name="Faurdal D."/>
            <person name="Vuksanovic O."/>
            <person name="Mourched A.-S."/>
            <person name="Charusanti P."/>
            <person name="Shaw S."/>
            <person name="Blin K."/>
            <person name="Weber T."/>
        </authorList>
    </citation>
    <scope>NUCLEOTIDE SEQUENCE</scope>
    <source>
        <strain evidence="2">NBC_00148</strain>
    </source>
</reference>
<accession>A0AAU1M2E8</accession>
<gene>
    <name evidence="2" type="ORF">OG222_33845</name>
</gene>
<name>A0AAU1M2E8_9ACTN</name>
<evidence type="ECO:0000256" key="1">
    <source>
        <dbReference type="SAM" id="MobiDB-lite"/>
    </source>
</evidence>
<feature type="region of interest" description="Disordered" evidence="1">
    <location>
        <begin position="1"/>
        <end position="26"/>
    </location>
</feature>
<evidence type="ECO:0000313" key="2">
    <source>
        <dbReference type="EMBL" id="WTQ77825.1"/>
    </source>
</evidence>
<dbReference type="EMBL" id="CP108169">
    <property type="protein sequence ID" value="WTQ77825.1"/>
    <property type="molecule type" value="Genomic_DNA"/>
</dbReference>
<dbReference type="AlphaFoldDB" id="A0AAU1M2E8"/>
<protein>
    <submittedName>
        <fullName evidence="2">Uncharacterized protein</fullName>
    </submittedName>
</protein>
<feature type="compositionally biased region" description="Basic and acidic residues" evidence="1">
    <location>
        <begin position="17"/>
        <end position="26"/>
    </location>
</feature>
<feature type="region of interest" description="Disordered" evidence="1">
    <location>
        <begin position="56"/>
        <end position="76"/>
    </location>
</feature>
<proteinExistence type="predicted"/>
<sequence length="87" mass="9520">MEDEPSVLLSVTAEESGLTREQLDRPAVDSRVRAEPGELMALGPLTRRSRARFMATPHHVGDNRISPGLQPMREGRGTADATVLELL</sequence>
<organism evidence="2">
    <name type="scientific">Streptomyces sp. NBC_00148</name>
    <dbReference type="NCBI Taxonomy" id="2903626"/>
    <lineage>
        <taxon>Bacteria</taxon>
        <taxon>Bacillati</taxon>
        <taxon>Actinomycetota</taxon>
        <taxon>Actinomycetes</taxon>
        <taxon>Kitasatosporales</taxon>
        <taxon>Streptomycetaceae</taxon>
        <taxon>Streptomyces</taxon>
    </lineage>
</organism>